<dbReference type="AlphaFoldDB" id="A0A9K3PVJ4"/>
<dbReference type="EMBL" id="JAGRRH010000013">
    <property type="protein sequence ID" value="KAG7361258.1"/>
    <property type="molecule type" value="Genomic_DNA"/>
</dbReference>
<name>A0A9K3PVJ4_9STRA</name>
<reference evidence="2" key="2">
    <citation type="submission" date="2021-04" db="EMBL/GenBank/DDBJ databases">
        <authorList>
            <person name="Podell S."/>
        </authorList>
    </citation>
    <scope>NUCLEOTIDE SEQUENCE</scope>
    <source>
        <strain evidence="2">Hildebrandi</strain>
    </source>
</reference>
<keyword evidence="3" id="KW-1185">Reference proteome</keyword>
<proteinExistence type="predicted"/>
<feature type="compositionally biased region" description="Polar residues" evidence="1">
    <location>
        <begin position="274"/>
        <end position="294"/>
    </location>
</feature>
<evidence type="ECO:0000313" key="2">
    <source>
        <dbReference type="EMBL" id="KAG7361258.1"/>
    </source>
</evidence>
<accession>A0A9K3PVJ4</accession>
<feature type="compositionally biased region" description="Acidic residues" evidence="1">
    <location>
        <begin position="309"/>
        <end position="318"/>
    </location>
</feature>
<sequence>MSGNIPYAQPFPWNSPSLEAAQQFSTISLRKRKFVGTGRAFLLEESFGSKSKMGKTAKRILKTLLHQHGTELPAVSESVKAMKSTPRSQKVLKFQKRGEPHPGTSDEEILRNASEGKYSLFKSILRIIESETGVVHTKEFLGKACLVVDPSTMPGHMDAKDMVLAALHFLSTTYKPKSQELLELPLIRAAQVYSDLEKRNYLKAGTWKLSEVEDKILKMEELFLTSPRHWKWLKRDTFCPRLTWEEESLFYRKGAVPPRAEPKRKGEIRRRSKSSASNPKSPTPSAVRSGTPTPSLLAEASIDGTATSVDDEDDDDGPVVEAMILDDDED</sequence>
<organism evidence="2 3">
    <name type="scientific">Nitzschia inconspicua</name>
    <dbReference type="NCBI Taxonomy" id="303405"/>
    <lineage>
        <taxon>Eukaryota</taxon>
        <taxon>Sar</taxon>
        <taxon>Stramenopiles</taxon>
        <taxon>Ochrophyta</taxon>
        <taxon>Bacillariophyta</taxon>
        <taxon>Bacillariophyceae</taxon>
        <taxon>Bacillariophycidae</taxon>
        <taxon>Bacillariales</taxon>
        <taxon>Bacillariaceae</taxon>
        <taxon>Nitzschia</taxon>
    </lineage>
</organism>
<reference evidence="2" key="1">
    <citation type="journal article" date="2021" name="Sci. Rep.">
        <title>Diploid genomic architecture of Nitzschia inconspicua, an elite biomass production diatom.</title>
        <authorList>
            <person name="Oliver A."/>
            <person name="Podell S."/>
            <person name="Pinowska A."/>
            <person name="Traller J.C."/>
            <person name="Smith S.R."/>
            <person name="McClure R."/>
            <person name="Beliaev A."/>
            <person name="Bohutskyi P."/>
            <person name="Hill E.A."/>
            <person name="Rabines A."/>
            <person name="Zheng H."/>
            <person name="Allen L.Z."/>
            <person name="Kuo A."/>
            <person name="Grigoriev I.V."/>
            <person name="Allen A.E."/>
            <person name="Hazlebeck D."/>
            <person name="Allen E.E."/>
        </authorList>
    </citation>
    <scope>NUCLEOTIDE SEQUENCE</scope>
    <source>
        <strain evidence="2">Hildebrandi</strain>
    </source>
</reference>
<evidence type="ECO:0000313" key="3">
    <source>
        <dbReference type="Proteomes" id="UP000693970"/>
    </source>
</evidence>
<dbReference type="Proteomes" id="UP000693970">
    <property type="component" value="Unassembled WGS sequence"/>
</dbReference>
<protein>
    <submittedName>
        <fullName evidence="2">Uncharacterized protein</fullName>
    </submittedName>
</protein>
<comment type="caution">
    <text evidence="2">The sequence shown here is derived from an EMBL/GenBank/DDBJ whole genome shotgun (WGS) entry which is preliminary data.</text>
</comment>
<evidence type="ECO:0000256" key="1">
    <source>
        <dbReference type="SAM" id="MobiDB-lite"/>
    </source>
</evidence>
<feature type="region of interest" description="Disordered" evidence="1">
    <location>
        <begin position="257"/>
        <end position="318"/>
    </location>
</feature>
<dbReference type="OrthoDB" id="49277at2759"/>
<gene>
    <name evidence="2" type="ORF">IV203_036358</name>
</gene>